<protein>
    <recommendedName>
        <fullName evidence="3">Beta-lactamase-inhibitor-like, PepSY-like</fullName>
    </recommendedName>
</protein>
<dbReference type="Proteomes" id="UP000676386">
    <property type="component" value="Unassembled WGS sequence"/>
</dbReference>
<keyword evidence="2" id="KW-1185">Reference proteome</keyword>
<comment type="caution">
    <text evidence="1">The sequence shown here is derived from an EMBL/GenBank/DDBJ whole genome shotgun (WGS) entry which is preliminary data.</text>
</comment>
<accession>A0ABS5IVW8</accession>
<evidence type="ECO:0000313" key="1">
    <source>
        <dbReference type="EMBL" id="MBS0027095.1"/>
    </source>
</evidence>
<evidence type="ECO:0008006" key="3">
    <source>
        <dbReference type="Google" id="ProtNLM"/>
    </source>
</evidence>
<dbReference type="PROSITE" id="PS51257">
    <property type="entry name" value="PROKAR_LIPOPROTEIN"/>
    <property type="match status" value="1"/>
</dbReference>
<name>A0ABS5IVW8_9BACT</name>
<reference evidence="1 2" key="1">
    <citation type="submission" date="2021-04" db="EMBL/GenBank/DDBJ databases">
        <title>Chitinophaga sp. nov., isolated from the rhizosphere soil.</title>
        <authorList>
            <person name="He S."/>
        </authorList>
    </citation>
    <scope>NUCLEOTIDE SEQUENCE [LARGE SCALE GENOMIC DNA]</scope>
    <source>
        <strain evidence="1 2">2R12</strain>
    </source>
</reference>
<gene>
    <name evidence="1" type="ORF">KE626_07220</name>
</gene>
<organism evidence="1 2">
    <name type="scientific">Chitinophaga hostae</name>
    <dbReference type="NCBI Taxonomy" id="2831022"/>
    <lineage>
        <taxon>Bacteria</taxon>
        <taxon>Pseudomonadati</taxon>
        <taxon>Bacteroidota</taxon>
        <taxon>Chitinophagia</taxon>
        <taxon>Chitinophagales</taxon>
        <taxon>Chitinophagaceae</taxon>
        <taxon>Chitinophaga</taxon>
    </lineage>
</organism>
<evidence type="ECO:0000313" key="2">
    <source>
        <dbReference type="Proteomes" id="UP000676386"/>
    </source>
</evidence>
<proteinExistence type="predicted"/>
<dbReference type="EMBL" id="JAGTXB010000003">
    <property type="protein sequence ID" value="MBS0027095.1"/>
    <property type="molecule type" value="Genomic_DNA"/>
</dbReference>
<dbReference type="RefSeq" id="WP_211972207.1">
    <property type="nucleotide sequence ID" value="NZ_JAGTXB010000003.1"/>
</dbReference>
<sequence>MRIFIYILITVFFVSCSSNELTKEKAAEVIAKKYPKVLDWEIFTADPQHAAGALKTKLEDEGYIRIQKTQSLADAGKPFISFTDKAALYMLPVTESDKKYSIQRVKISELHFKEVVDVKTQPDGKQATVEYTVEHQHNTPFAELSHYKLEGIKKEKAVLMLSDSGWTLAERK</sequence>